<keyword evidence="2" id="KW-0472">Membrane</keyword>
<feature type="compositionally biased region" description="Low complexity" evidence="1">
    <location>
        <begin position="15"/>
        <end position="26"/>
    </location>
</feature>
<gene>
    <name evidence="3" type="ORF">HKI87_08g54700</name>
</gene>
<dbReference type="AlphaFoldDB" id="A0AAX4PD58"/>
<dbReference type="PANTHER" id="PTHR35482">
    <property type="entry name" value="CYTOCHROME C OXIDASE SUBUNIT"/>
    <property type="match status" value="1"/>
</dbReference>
<dbReference type="Proteomes" id="UP001472866">
    <property type="component" value="Chromosome 08"/>
</dbReference>
<keyword evidence="2" id="KW-1133">Transmembrane helix</keyword>
<evidence type="ECO:0000256" key="2">
    <source>
        <dbReference type="SAM" id="Phobius"/>
    </source>
</evidence>
<dbReference type="InterPro" id="IPR011990">
    <property type="entry name" value="TPR-like_helical_dom_sf"/>
</dbReference>
<name>A0AAX4PD58_9CHLO</name>
<keyword evidence="4" id="KW-1185">Reference proteome</keyword>
<evidence type="ECO:0000313" key="3">
    <source>
        <dbReference type="EMBL" id="WZN63917.1"/>
    </source>
</evidence>
<evidence type="ECO:0000313" key="4">
    <source>
        <dbReference type="Proteomes" id="UP001472866"/>
    </source>
</evidence>
<proteinExistence type="predicted"/>
<dbReference type="Gene3D" id="1.25.40.10">
    <property type="entry name" value="Tetratricopeptide repeat domain"/>
    <property type="match status" value="1"/>
</dbReference>
<reference evidence="3 4" key="1">
    <citation type="submission" date="2024-03" db="EMBL/GenBank/DDBJ databases">
        <title>Complete genome sequence of the green alga Chloropicon roscoffensis RCC1871.</title>
        <authorList>
            <person name="Lemieux C."/>
            <person name="Pombert J.-F."/>
            <person name="Otis C."/>
            <person name="Turmel M."/>
        </authorList>
    </citation>
    <scope>NUCLEOTIDE SEQUENCE [LARGE SCALE GENOMIC DNA]</scope>
    <source>
        <strain evidence="3 4">RCC1871</strain>
    </source>
</reference>
<feature type="region of interest" description="Disordered" evidence="1">
    <location>
        <begin position="1"/>
        <end position="121"/>
    </location>
</feature>
<evidence type="ECO:0000256" key="1">
    <source>
        <dbReference type="SAM" id="MobiDB-lite"/>
    </source>
</evidence>
<dbReference type="EMBL" id="CP151508">
    <property type="protein sequence ID" value="WZN63917.1"/>
    <property type="molecule type" value="Genomic_DNA"/>
</dbReference>
<accession>A0AAX4PD58</accession>
<feature type="compositionally biased region" description="Basic and acidic residues" evidence="1">
    <location>
        <begin position="112"/>
        <end position="121"/>
    </location>
</feature>
<organism evidence="3 4">
    <name type="scientific">Chloropicon roscoffensis</name>
    <dbReference type="NCBI Taxonomy" id="1461544"/>
    <lineage>
        <taxon>Eukaryota</taxon>
        <taxon>Viridiplantae</taxon>
        <taxon>Chlorophyta</taxon>
        <taxon>Chloropicophyceae</taxon>
        <taxon>Chloropicales</taxon>
        <taxon>Chloropicaceae</taxon>
        <taxon>Chloropicon</taxon>
    </lineage>
</organism>
<protein>
    <submittedName>
        <fullName evidence="3">Uncharacterized protein</fullName>
    </submittedName>
</protein>
<feature type="compositionally biased region" description="Basic residues" evidence="1">
    <location>
        <begin position="28"/>
        <end position="40"/>
    </location>
</feature>
<dbReference type="PANTHER" id="PTHR35482:SF1">
    <property type="entry name" value="CYTOCHROME C OXIDASE SUBUNIT"/>
    <property type="match status" value="1"/>
</dbReference>
<feature type="transmembrane region" description="Helical" evidence="2">
    <location>
        <begin position="285"/>
        <end position="303"/>
    </location>
</feature>
<keyword evidence="2" id="KW-0812">Transmembrane</keyword>
<sequence length="304" mass="34037">MSPCQSWVTRPPSRPAAALLSSSAARVPTRRHQRCSRARARPTPDDTPVEVEVAEVAEEQEELGPLVRPPSPAEGGESSYKPSASTSWGVFERPKNISKAYGGGRSIPFGGESKDPEELEEKRKKTMAKIAQYRKKRLQLDNADLEDDTLSKAKLGIERGKVLMRKGSLPSAREEFENAAKLVSPASTLGGEAQLQIAICCDSMGRYEEAKEKYKKLTTHRDYTIARQAENFLFGFDAMEELKTEKYKYDKETYRPYFDAVSTGEFDTMFVDRGDPIALSVQDKIIVASVFFFPIMLVVALKWH</sequence>
<dbReference type="SUPFAM" id="SSF48452">
    <property type="entry name" value="TPR-like"/>
    <property type="match status" value="1"/>
</dbReference>
<feature type="compositionally biased region" description="Acidic residues" evidence="1">
    <location>
        <begin position="47"/>
        <end position="62"/>
    </location>
</feature>